<dbReference type="Pfam" id="PF13417">
    <property type="entry name" value="GST_N_3"/>
    <property type="match status" value="1"/>
</dbReference>
<sequence length="197" mass="21827">MYTVIGMAGSRGLRVLWMLEELGQDYTHINEGPHGETVRKHSILGKIPVFLDGDDAIRDSMAIVTYLADKHGALTAPAGTIARAKQDSVTHMILDDLEGILWAAARHAFVLPEAERVPELRPTLRAEFARNIAKFATIFAENGGEFVMGDEMTITDILATHCLNWAENAKFAVEDETLLAYKSRMQDRDAFKRAAAK</sequence>
<protein>
    <submittedName>
        <fullName evidence="3">Glutathione S-transferase</fullName>
    </submittedName>
</protein>
<dbReference type="SUPFAM" id="SSF47616">
    <property type="entry name" value="GST C-terminal domain-like"/>
    <property type="match status" value="1"/>
</dbReference>
<dbReference type="InterPro" id="IPR004046">
    <property type="entry name" value="GST_C"/>
</dbReference>
<comment type="caution">
    <text evidence="3">The sequence shown here is derived from an EMBL/GenBank/DDBJ whole genome shotgun (WGS) entry which is preliminary data.</text>
</comment>
<keyword evidence="3" id="KW-0808">Transferase</keyword>
<dbReference type="RefSeq" id="WP_110795978.1">
    <property type="nucleotide sequence ID" value="NZ_KZ826484.1"/>
</dbReference>
<dbReference type="Proteomes" id="UP000248012">
    <property type="component" value="Unassembled WGS sequence"/>
</dbReference>
<dbReference type="InterPro" id="IPR036249">
    <property type="entry name" value="Thioredoxin-like_sf"/>
</dbReference>
<dbReference type="InterPro" id="IPR010987">
    <property type="entry name" value="Glutathione-S-Trfase_C-like"/>
</dbReference>
<proteinExistence type="predicted"/>
<dbReference type="PANTHER" id="PTHR44051">
    <property type="entry name" value="GLUTATHIONE S-TRANSFERASE-RELATED"/>
    <property type="match status" value="1"/>
</dbReference>
<dbReference type="EMBL" id="QFVT01000005">
    <property type="protein sequence ID" value="PYC47671.1"/>
    <property type="molecule type" value="Genomic_DNA"/>
</dbReference>
<evidence type="ECO:0000313" key="4">
    <source>
        <dbReference type="Proteomes" id="UP000248012"/>
    </source>
</evidence>
<keyword evidence="4" id="KW-1185">Reference proteome</keyword>
<dbReference type="GO" id="GO:0016740">
    <property type="term" value="F:transferase activity"/>
    <property type="evidence" value="ECO:0007669"/>
    <property type="project" value="UniProtKB-KW"/>
</dbReference>
<dbReference type="PANTHER" id="PTHR44051:SF8">
    <property type="entry name" value="GLUTATHIONE S-TRANSFERASE GSTA"/>
    <property type="match status" value="1"/>
</dbReference>
<feature type="domain" description="GST N-terminal" evidence="1">
    <location>
        <begin position="1"/>
        <end position="75"/>
    </location>
</feature>
<dbReference type="OrthoDB" id="9810080at2"/>
<organism evidence="3 4">
    <name type="scientific">Litorivita pollutaquae</name>
    <dbReference type="NCBI Taxonomy" id="2200892"/>
    <lineage>
        <taxon>Bacteria</taxon>
        <taxon>Pseudomonadati</taxon>
        <taxon>Pseudomonadota</taxon>
        <taxon>Alphaproteobacteria</taxon>
        <taxon>Rhodobacterales</taxon>
        <taxon>Paracoccaceae</taxon>
        <taxon>Litorivita</taxon>
    </lineage>
</organism>
<accession>A0A2V4MLW0</accession>
<dbReference type="PROSITE" id="PS50405">
    <property type="entry name" value="GST_CTER"/>
    <property type="match status" value="1"/>
</dbReference>
<dbReference type="SFLD" id="SFLDS00019">
    <property type="entry name" value="Glutathione_Transferase_(cytos"/>
    <property type="match status" value="1"/>
</dbReference>
<dbReference type="InterPro" id="IPR040079">
    <property type="entry name" value="Glutathione_S-Trfase"/>
</dbReference>
<dbReference type="AlphaFoldDB" id="A0A2V4MLW0"/>
<dbReference type="InterPro" id="IPR004045">
    <property type="entry name" value="Glutathione_S-Trfase_N"/>
</dbReference>
<dbReference type="Gene3D" id="3.40.30.10">
    <property type="entry name" value="Glutaredoxin"/>
    <property type="match status" value="1"/>
</dbReference>
<evidence type="ECO:0000313" key="3">
    <source>
        <dbReference type="EMBL" id="PYC47671.1"/>
    </source>
</evidence>
<feature type="domain" description="GST C-terminal" evidence="2">
    <location>
        <begin position="79"/>
        <end position="197"/>
    </location>
</feature>
<dbReference type="PROSITE" id="PS50404">
    <property type="entry name" value="GST_NTER"/>
    <property type="match status" value="1"/>
</dbReference>
<dbReference type="Gene3D" id="1.20.1050.10">
    <property type="match status" value="1"/>
</dbReference>
<evidence type="ECO:0000259" key="2">
    <source>
        <dbReference type="PROSITE" id="PS50405"/>
    </source>
</evidence>
<dbReference type="SUPFAM" id="SSF52833">
    <property type="entry name" value="Thioredoxin-like"/>
    <property type="match status" value="1"/>
</dbReference>
<dbReference type="Pfam" id="PF14497">
    <property type="entry name" value="GST_C_3"/>
    <property type="match status" value="1"/>
</dbReference>
<name>A0A2V4MLW0_9RHOB</name>
<dbReference type="InterPro" id="IPR036282">
    <property type="entry name" value="Glutathione-S-Trfase_C_sf"/>
</dbReference>
<dbReference type="CDD" id="cd03046">
    <property type="entry name" value="GST_N_GTT1_like"/>
    <property type="match status" value="1"/>
</dbReference>
<reference evidence="3 4" key="1">
    <citation type="submission" date="2018-05" db="EMBL/GenBank/DDBJ databases">
        <title>Oceanovita maritima gen. nov., sp. nov., a marine bacterium in the family Rhodobacteraceae isolated from surface seawater of Lundu port Xiamen, China.</title>
        <authorList>
            <person name="Hetharua B.H."/>
            <person name="Min D."/>
            <person name="Liao H."/>
            <person name="Tian Y."/>
        </authorList>
    </citation>
    <scope>NUCLEOTIDE SEQUENCE [LARGE SCALE GENOMIC DNA]</scope>
    <source>
        <strain evidence="3 4">FSX-11</strain>
    </source>
</reference>
<evidence type="ECO:0000259" key="1">
    <source>
        <dbReference type="PROSITE" id="PS50404"/>
    </source>
</evidence>
<gene>
    <name evidence="3" type="ORF">DI396_09555</name>
</gene>